<dbReference type="Pfam" id="PF02412">
    <property type="entry name" value="TSP_3"/>
    <property type="match status" value="2"/>
</dbReference>
<dbReference type="Proteomes" id="UP000182510">
    <property type="component" value="Chromosome"/>
</dbReference>
<accession>A0A1L3J7B7</accession>
<dbReference type="GO" id="GO:0005509">
    <property type="term" value="F:calcium ion binding"/>
    <property type="evidence" value="ECO:0007669"/>
    <property type="project" value="InterPro"/>
</dbReference>
<protein>
    <submittedName>
        <fullName evidence="3">Uncharacterized protein</fullName>
    </submittedName>
</protein>
<dbReference type="AlphaFoldDB" id="A0A1L3J7B7"/>
<name>A0A1L3J7B7_9FLAO</name>
<dbReference type="InterPro" id="IPR028974">
    <property type="entry name" value="TSP_type-3_rpt"/>
</dbReference>
<dbReference type="EMBL" id="CP018153">
    <property type="protein sequence ID" value="APG61027.1"/>
    <property type="molecule type" value="Genomic_DNA"/>
</dbReference>
<dbReference type="PANTHER" id="PTHR10199">
    <property type="entry name" value="THROMBOSPONDIN"/>
    <property type="match status" value="1"/>
</dbReference>
<dbReference type="RefSeq" id="WP_072553717.1">
    <property type="nucleotide sequence ID" value="NZ_CP018153.1"/>
</dbReference>
<gene>
    <name evidence="3" type="ORF">LPB144_11695</name>
</gene>
<proteinExistence type="predicted"/>
<dbReference type="InterPro" id="IPR003367">
    <property type="entry name" value="Thrombospondin_3-like_rpt"/>
</dbReference>
<dbReference type="SUPFAM" id="SSF103647">
    <property type="entry name" value="TSP type-3 repeat"/>
    <property type="match status" value="1"/>
</dbReference>
<dbReference type="KEGG" id="grl:LPB144_11695"/>
<keyword evidence="4" id="KW-1185">Reference proteome</keyword>
<evidence type="ECO:0000313" key="4">
    <source>
        <dbReference type="Proteomes" id="UP000182510"/>
    </source>
</evidence>
<organism evidence="3 4">
    <name type="scientific">Christiangramia salexigens</name>
    <dbReference type="NCBI Taxonomy" id="1913577"/>
    <lineage>
        <taxon>Bacteria</taxon>
        <taxon>Pseudomonadati</taxon>
        <taxon>Bacteroidota</taxon>
        <taxon>Flavobacteriia</taxon>
        <taxon>Flavobacteriales</taxon>
        <taxon>Flavobacteriaceae</taxon>
        <taxon>Christiangramia</taxon>
    </lineage>
</organism>
<evidence type="ECO:0000256" key="1">
    <source>
        <dbReference type="ARBA" id="ARBA00022729"/>
    </source>
</evidence>
<evidence type="ECO:0000313" key="3">
    <source>
        <dbReference type="EMBL" id="APG61027.1"/>
    </source>
</evidence>
<evidence type="ECO:0000256" key="2">
    <source>
        <dbReference type="ARBA" id="ARBA00022837"/>
    </source>
</evidence>
<dbReference type="PROSITE" id="PS51257">
    <property type="entry name" value="PROKAR_LIPOPROTEIN"/>
    <property type="match status" value="1"/>
</dbReference>
<keyword evidence="1" id="KW-0732">Signal</keyword>
<keyword evidence="2" id="KW-0106">Calcium</keyword>
<dbReference type="GO" id="GO:0007155">
    <property type="term" value="P:cell adhesion"/>
    <property type="evidence" value="ECO:0007669"/>
    <property type="project" value="InterPro"/>
</dbReference>
<dbReference type="OrthoDB" id="1439746at2"/>
<dbReference type="Gene3D" id="4.10.1080.10">
    <property type="entry name" value="TSP type-3 repeat"/>
    <property type="match status" value="1"/>
</dbReference>
<reference evidence="3 4" key="1">
    <citation type="submission" date="2016-11" db="EMBL/GenBank/DDBJ databases">
        <title>Gramella sp. LPB0144 isolated from marine environment.</title>
        <authorList>
            <person name="Kim E."/>
            <person name="Yi H."/>
        </authorList>
    </citation>
    <scope>NUCLEOTIDE SEQUENCE [LARGE SCALE GENOMIC DNA]</scope>
    <source>
        <strain evidence="3 4">LPB0144</strain>
    </source>
</reference>
<sequence length="328" mass="35873">MKNLKFLSLLTCITFFLSGCQIEELTKGTEKIHSADLSSAITSYECRNVSFSDYSTGTLPESFSNQNEVEIKTGTNASVGYVRVNLIADWVNCGAYTKSLGTSTEATSILLNFSDEIVYFNVDLLSVGWQTSKITLTAYSDLDSQGSIIQTISTPDLVGFYSCSELTLEAEGMRSIEITSSGDHPNNAKLLEINYCTNPDSDDDGILDNEDNCPEDYNESQSDFDGDGIGDVCDDDDDNDNIVDSLDGAPKSNTEEIINIGGCDTGISNQLYERGLFLSDLIDELESGEYKNLGQEVRSFAELTNNWVRSGIITAEDRKSILSCVVNE</sequence>
<dbReference type="STRING" id="1913577.LPB144_11695"/>
<dbReference type="PANTHER" id="PTHR10199:SF100">
    <property type="entry name" value="THROMBOSPONDIN, ISOFORM A"/>
    <property type="match status" value="1"/>
</dbReference>